<name>A0A345Y8Y1_9NEIS</name>
<proteinExistence type="predicted"/>
<dbReference type="Proteomes" id="UP000254537">
    <property type="component" value="Chromosome"/>
</dbReference>
<organism evidence="1 2">
    <name type="scientific">Crenobacter cavernae</name>
    <dbReference type="NCBI Taxonomy" id="2290923"/>
    <lineage>
        <taxon>Bacteria</taxon>
        <taxon>Pseudomonadati</taxon>
        <taxon>Pseudomonadota</taxon>
        <taxon>Betaproteobacteria</taxon>
        <taxon>Neisseriales</taxon>
        <taxon>Neisseriaceae</taxon>
        <taxon>Crenobacter</taxon>
    </lineage>
</organism>
<sequence length="98" mass="11482">MNYAEFSDSLMADAPPEGLSEPLTALWLVARDRWGDAHETVRELTRPDYAWVHAYLHRVEGVMWNADYWYRTAGRKRPSCSLQEEWEQIARELLKDVG</sequence>
<gene>
    <name evidence="1" type="ORF">DWG20_13620</name>
</gene>
<evidence type="ECO:0000313" key="1">
    <source>
        <dbReference type="EMBL" id="AXK40383.1"/>
    </source>
</evidence>
<dbReference type="OrthoDB" id="370799at2"/>
<reference evidence="1 2" key="1">
    <citation type="submission" date="2018-07" db="EMBL/GenBank/DDBJ databases">
        <title>Crenobacter cavernae sp. nov., isolated from a karst cave.</title>
        <authorList>
            <person name="Zhu H."/>
        </authorList>
    </citation>
    <scope>NUCLEOTIDE SEQUENCE [LARGE SCALE GENOMIC DNA]</scope>
    <source>
        <strain evidence="1 2">K1W11S-77</strain>
    </source>
</reference>
<dbReference type="RefSeq" id="WP_115434310.1">
    <property type="nucleotide sequence ID" value="NZ_CP031337.1"/>
</dbReference>
<dbReference type="KEGG" id="ccah:DWG20_13620"/>
<protein>
    <submittedName>
        <fullName evidence="1">Uncharacterized protein</fullName>
    </submittedName>
</protein>
<dbReference type="AlphaFoldDB" id="A0A345Y8Y1"/>
<dbReference type="EMBL" id="CP031337">
    <property type="protein sequence ID" value="AXK40383.1"/>
    <property type="molecule type" value="Genomic_DNA"/>
</dbReference>
<accession>A0A345Y8Y1</accession>
<evidence type="ECO:0000313" key="2">
    <source>
        <dbReference type="Proteomes" id="UP000254537"/>
    </source>
</evidence>